<dbReference type="AlphaFoldDB" id="A0A6G1BQ67"/>
<evidence type="ECO:0000313" key="3">
    <source>
        <dbReference type="Proteomes" id="UP000479710"/>
    </source>
</evidence>
<keyword evidence="3" id="KW-1185">Reference proteome</keyword>
<accession>A0A6G1BQ67</accession>
<gene>
    <name evidence="2" type="ORF">E2562_033899</name>
</gene>
<name>A0A6G1BQ67_9ORYZ</name>
<feature type="non-terminal residue" evidence="2">
    <location>
        <position position="77"/>
    </location>
</feature>
<dbReference type="EMBL" id="SPHZ02000012">
    <property type="protein sequence ID" value="KAF0889924.1"/>
    <property type="molecule type" value="Genomic_DNA"/>
</dbReference>
<comment type="caution">
    <text evidence="2">The sequence shown here is derived from an EMBL/GenBank/DDBJ whole genome shotgun (WGS) entry which is preliminary data.</text>
</comment>
<proteinExistence type="predicted"/>
<organism evidence="2 3">
    <name type="scientific">Oryza meyeriana var. granulata</name>
    <dbReference type="NCBI Taxonomy" id="110450"/>
    <lineage>
        <taxon>Eukaryota</taxon>
        <taxon>Viridiplantae</taxon>
        <taxon>Streptophyta</taxon>
        <taxon>Embryophyta</taxon>
        <taxon>Tracheophyta</taxon>
        <taxon>Spermatophyta</taxon>
        <taxon>Magnoliopsida</taxon>
        <taxon>Liliopsida</taxon>
        <taxon>Poales</taxon>
        <taxon>Poaceae</taxon>
        <taxon>BOP clade</taxon>
        <taxon>Oryzoideae</taxon>
        <taxon>Oryzeae</taxon>
        <taxon>Oryzinae</taxon>
        <taxon>Oryza</taxon>
        <taxon>Oryza meyeriana</taxon>
    </lineage>
</organism>
<feature type="compositionally biased region" description="Basic and acidic residues" evidence="1">
    <location>
        <begin position="1"/>
        <end position="10"/>
    </location>
</feature>
<evidence type="ECO:0000256" key="1">
    <source>
        <dbReference type="SAM" id="MobiDB-lite"/>
    </source>
</evidence>
<evidence type="ECO:0000313" key="2">
    <source>
        <dbReference type="EMBL" id="KAF0889924.1"/>
    </source>
</evidence>
<protein>
    <submittedName>
        <fullName evidence="2">Uncharacterized protein</fullName>
    </submittedName>
</protein>
<sequence length="77" mass="8385">VHGDDGDKLATGKRSWAPGHKTTAMTNKRGGQAGRRGAHQWQATISGGTLASGFSHRATMAVTARWRRHGSRARRRH</sequence>
<feature type="region of interest" description="Disordered" evidence="1">
    <location>
        <begin position="1"/>
        <end position="39"/>
    </location>
</feature>
<feature type="non-terminal residue" evidence="2">
    <location>
        <position position="1"/>
    </location>
</feature>
<dbReference type="Proteomes" id="UP000479710">
    <property type="component" value="Unassembled WGS sequence"/>
</dbReference>
<reference evidence="2 3" key="1">
    <citation type="submission" date="2019-11" db="EMBL/GenBank/DDBJ databases">
        <title>Whole genome sequence of Oryza granulata.</title>
        <authorList>
            <person name="Li W."/>
        </authorList>
    </citation>
    <scope>NUCLEOTIDE SEQUENCE [LARGE SCALE GENOMIC DNA]</scope>
    <source>
        <strain evidence="3">cv. Menghai</strain>
        <tissue evidence="2">Leaf</tissue>
    </source>
</reference>